<dbReference type="RefSeq" id="XP_017986162.1">
    <property type="nucleotide sequence ID" value="XM_018130673.1"/>
</dbReference>
<accession>A0A109UX45</accession>
<proteinExistence type="predicted"/>
<dbReference type="Proteomes" id="UP000243052">
    <property type="component" value="Chromosome ii"/>
</dbReference>
<dbReference type="AlphaFoldDB" id="A0A109UX45"/>
<reference evidence="1 2" key="1">
    <citation type="submission" date="2016-01" db="EMBL/GenBank/DDBJ databases">
        <title>Genome sequence of the yeast Holleya sinecauda.</title>
        <authorList>
            <person name="Dietrich F.S."/>
        </authorList>
    </citation>
    <scope>NUCLEOTIDE SEQUENCE [LARGE SCALE GENOMIC DNA]</scope>
    <source>
        <strain evidence="1 2">ATCC 58844</strain>
    </source>
</reference>
<gene>
    <name evidence="1" type="ORF">AW171_hschr2980</name>
</gene>
<dbReference type="OrthoDB" id="4064138at2759"/>
<evidence type="ECO:0000313" key="1">
    <source>
        <dbReference type="EMBL" id="AMD19166.1"/>
    </source>
</evidence>
<dbReference type="GeneID" id="28722639"/>
<protein>
    <submittedName>
        <fullName evidence="1">HBR265Cp</fullName>
    </submittedName>
</protein>
<dbReference type="EMBL" id="CP014242">
    <property type="protein sequence ID" value="AMD19166.1"/>
    <property type="molecule type" value="Genomic_DNA"/>
</dbReference>
<sequence length="693" mass="80961">MFLRRRFYNRFQCIRWSSSITQPQNVIKLIDSWDLNKWSSEIQGQALTEFLNHHLYKKESLHLISMLRNKLMRKYSHRLRHLLESYMSTIKDDLLRAIVCMALHRPKAPIQYRFFVSALNSIIESDISKEMKLEKIYYTIQLQNRLYPTFSAEKGILVPDDIHRWVCKALNNSFSDYYYFLINNNVLLNSNFAVQMMNRLLKYGSELDYQLASFQIFLHDERHHHLFHEKFKLLYNFKTMNAILNYMIERKDFRFIKIYFEALVARLESETFPKEASKSERASNSEAYIKTLMLFARVSKNEDLFLDSLILLFEKYSDGEKKSILTYEILLHVFSYLRNINCPEHILKITKALHMLPVATNATSNAAKHLLGSITTTIRSLGNPKLTASFICKGYNSASTKHILNELGLWSVVFHGKVEIVPTSTMNSNEELSKILPVIVPRSLVLETIPDNCALSELYRSVLEFYGNTLPKKDFYELIVQLCGLFKAFVTKSEARDKIYQLDASVLRLIMYQVRYTLNEPRLAFELLMEFYKDKNMTLETTRDNNPFGIMMYKNQSISHSEINQVLSIMEKRDIPLDYKTISAIIIKFITVGNIPEAHNWYLKLLHGNCKINSFNILVEAVRNKWELPADIDESLIQQVRNSSQSSSNSIPDIYEDQYLQDDEVYGFADTLTMEMTKLLSLTSSKEDPVNTN</sequence>
<organism evidence="1 2">
    <name type="scientific">Eremothecium sinecaudum</name>
    <dbReference type="NCBI Taxonomy" id="45286"/>
    <lineage>
        <taxon>Eukaryota</taxon>
        <taxon>Fungi</taxon>
        <taxon>Dikarya</taxon>
        <taxon>Ascomycota</taxon>
        <taxon>Saccharomycotina</taxon>
        <taxon>Saccharomycetes</taxon>
        <taxon>Saccharomycetales</taxon>
        <taxon>Saccharomycetaceae</taxon>
        <taxon>Eremothecium</taxon>
    </lineage>
</organism>
<name>A0A109UX45_9SACH</name>
<evidence type="ECO:0000313" key="2">
    <source>
        <dbReference type="Proteomes" id="UP000243052"/>
    </source>
</evidence>
<keyword evidence="2" id="KW-1185">Reference proteome</keyword>